<keyword evidence="2" id="KW-1185">Reference proteome</keyword>
<name>A0A222YWI8_9CAUD</name>
<accession>A0A222YWI8</accession>
<evidence type="ECO:0000313" key="1">
    <source>
        <dbReference type="EMBL" id="ASR76072.1"/>
    </source>
</evidence>
<dbReference type="Proteomes" id="UP000221247">
    <property type="component" value="Segment"/>
</dbReference>
<dbReference type="GeneID" id="54981357"/>
<evidence type="ECO:0000313" key="2">
    <source>
        <dbReference type="Proteomes" id="UP000221247"/>
    </source>
</evidence>
<sequence>MGLSRLDNFLKSTRGTILYVDPNSLDATDSIENQGNSLTRPFKTIQRALIEAARFSYQRGLDNDRFGKTTVLLYPGDHVVDNRPGYIPDGSNNYKLRNGSTTDNLSQFDLSSNFDLASSDNQLHKLNSVRGGVIVPRGTSIVGLDLRKTKIRPKYIPDPENDNIEACPVFRVTGACYFWQFSFFDGDPNGKVFKDYTSNEFVPNFSHHKLRCFEYADGLNNVEINDEFISNFNAGRSDLQMYYEKVGIAYGQSSGRAIEPDYPSTSLDIQPKIDEYRIVGSTGESVGISSIRAGDGATPTTTITVTTSSAVTGLDVDTPFRIENVNSDYNGDFVVTEKVSSTQIKYTVQNAPSDALPTVSGSSLALVSDTVTSASPYIFNISLRSVYGMCGMLADGATATGFKSMVVAQFTGIGLQKDEKAFVKYNEDTIPTGAYDDYTAVDNLPSNSKARYKPNYKNFHIKVTNNSFIQAVSIFAIGYAEHFVTDTGGDISLTNSNSNFGAVSLASEGFRKDAFSQDDIGYISHIIPPKEVPLTETSIEFESLDITKTDRVAGVGSTGNLYLYAQTNVDAPPQNVIDGYRFGARTNDNLRVLVSAAGSVTEYTARIVMDGSQLTAEKKYTVKQGPTGINSIGSYSQGGSDRQITLNSTHNLLNGESVRVISENAHLPDGLDSNTVYFAITDANTSGGITTNVNIKLAKTLNDAINGSPAIAVNEKGGVLSIVSRVSDKNSGEIGHPVQYDVTENQWYVNVATAATENNIFSTIVGLGTTGLGVASPRTFIKRKSDNRNANDTLYRMRYVIPASTGGTVARPPTEGFIIQESNSSIGISTTEIQTYFGSGSITNINQQRNFRFIRDVRWDGSQVHVTTELPHKLQQDDQVQLLNITGSLNTAGTAGTAFNREYAVTGITSATTFRVGLTTNPGTFTNDTSTRNTSLPYFKRKRIKDTMYVYRNFEAQQYKAGEQDGIYYITLLNSSNRPSVSPFTDQNFSQPVTALFPQTNRDTPVSDPPETTSFAIPSLIGEVVIDEPQNSATKENVTKYIRDVGIGIGITELTSTIAGTSHTITTNIDHGLNRITTVGISSGGAGYGSGAAGSLYNARLVSIGSSITGKHATGKITFNANGEITAVKIMNGGSAYGIGNTLAVVGVATTTGYVQAVVNVSKIYDNVGDTIRIAGVASASYNAYNDVFRITGVDVGAATSITVESPSAITGFTTTGIGATNAGKAYLYLTGGAVGVTTINYDNNSGIATVKTGVNHGFSVDQKVRLSGATNSTYVGDFVVTENVGLTTFAVRIGVGTVAPGVNGTLFAFHEGITSNDGNVTQDDENLAGRMIAPYAGITTTLSAAVSDATAETISITNLPDLDINIGDYLTVDSELVRVKTTVAPTDNSLTVFRGVLGTKRSTHDSGSVVRRVEVSPTELRRHSIIRASGHTFEYVGFGPGNYSTAFPDKHDRAISAAEELLSQSTKRDGGINFYTGMNDRGISFAGNKKLSTITGKEEIFDTPVQTVTGEDISDAPALNITAATEGLFNRAIRVEGGDDGNSSSEFNGPLIVNNKLTVNADMETNNLFIQGDATVSRKHTVGIATPALAGNPGDVIYQANPGEGSYVGWVYSLQNDWKRFGAVSLNKNANIMTFDGVGVGTTTPGASTFRVGSGTTQMSVDSVGVGIGTTANHFKLHVIGDTNIVGTVTATTFVGDGSGLTGLNTSLFGWTNLAGGGLYDTDQFKVGIGTESPRFNLEVGAVGMGTTSMLVNGEASFVGFATFNDVFISGGTTALGQYHLENLSSGVIRASSIGIGSTFVLQSFQVGSSNTLGISEDKQIFTVSGIGSVGVGTTSARSNLDVIGHTRLETVSRNVDYVEPSSNVVTVDLSSAQSFICTARADINHFVLNNAPPGSSEFTLKIDQDSDGNHYAVVDHFQTGAGTSIPVYWPGGGVLPGVTTTASRSDIFAYRTFDGENITTAGLYAVVVGQNFAN</sequence>
<dbReference type="EMBL" id="MF351863">
    <property type="protein sequence ID" value="ASR76072.1"/>
    <property type="molecule type" value="Genomic_DNA"/>
</dbReference>
<organism evidence="1 2">
    <name type="scientific">Synechococcus phage Bellamy</name>
    <dbReference type="NCBI Taxonomy" id="2023996"/>
    <lineage>
        <taxon>Viruses</taxon>
        <taxon>Duplodnaviria</taxon>
        <taxon>Heunggongvirae</taxon>
        <taxon>Uroviricota</taxon>
        <taxon>Caudoviricetes</taxon>
        <taxon>Pantevenvirales</taxon>
        <taxon>Kyanoviridae</taxon>
        <taxon>Bellamyvirus</taxon>
        <taxon>Bellamyvirus bellamy</taxon>
    </lineage>
</organism>
<gene>
    <name evidence="1" type="primary">27</name>
    <name evidence="1" type="ORF">PBI_BELLAMY_27</name>
</gene>
<dbReference type="RefSeq" id="YP_009791184.1">
    <property type="nucleotide sequence ID" value="NC_047838.1"/>
</dbReference>
<protein>
    <submittedName>
        <fullName evidence="1">Tail fiber</fullName>
    </submittedName>
</protein>
<dbReference type="KEGG" id="vg:54981357"/>
<reference evidence="1 2" key="1">
    <citation type="submission" date="2017-06" db="EMBL/GenBank/DDBJ databases">
        <authorList>
            <person name="Kim H.J."/>
            <person name="Triplett B.A."/>
        </authorList>
    </citation>
    <scope>NUCLEOTIDE SEQUENCE [LARGE SCALE GENOMIC DNA]</scope>
</reference>
<proteinExistence type="predicted"/>